<evidence type="ECO:0000256" key="1">
    <source>
        <dbReference type="SAM" id="MobiDB-lite"/>
    </source>
</evidence>
<dbReference type="AlphaFoldDB" id="A0AAU9V6I8"/>
<proteinExistence type="predicted"/>
<organism evidence="2 3">
    <name type="scientific">Euphydryas editha</name>
    <name type="common">Edith's checkerspot</name>
    <dbReference type="NCBI Taxonomy" id="104508"/>
    <lineage>
        <taxon>Eukaryota</taxon>
        <taxon>Metazoa</taxon>
        <taxon>Ecdysozoa</taxon>
        <taxon>Arthropoda</taxon>
        <taxon>Hexapoda</taxon>
        <taxon>Insecta</taxon>
        <taxon>Pterygota</taxon>
        <taxon>Neoptera</taxon>
        <taxon>Endopterygota</taxon>
        <taxon>Lepidoptera</taxon>
        <taxon>Glossata</taxon>
        <taxon>Ditrysia</taxon>
        <taxon>Papilionoidea</taxon>
        <taxon>Nymphalidae</taxon>
        <taxon>Nymphalinae</taxon>
        <taxon>Euphydryas</taxon>
    </lineage>
</organism>
<evidence type="ECO:0008006" key="4">
    <source>
        <dbReference type="Google" id="ProtNLM"/>
    </source>
</evidence>
<keyword evidence="3" id="KW-1185">Reference proteome</keyword>
<sequence length="501" mass="58716">MAKKCTERIFSKKYDFVENEIINKPTFPEEQKQEFLRKFSHFKSEIKARWVAANRTEHVFLKKNRDWLRITMEIPENVTGKPGRPSKPFVQLSERSKRRKTRDLRDTNEADELIYASQMKLREAGSHKAAKVVKDITTTPTRGTKYLRGYKRSITIPSKPQLTPTHALSIFVEASLTRRQYEIIRTSDKKLYPCYSVLQREKKYCYPIQEAYRVTATYAEVKLQDLLNHTSQRLLLYLDDVLQTLTTDETASLELIYKWGCDGSQQTEYKQKFENSNESDANIFQSSLVPLQLICRSNKRVIWKNPTSSSPRYCRPMRIRFIHETSDVTDEEIQYYNNQIRSLDETKVLRATGEISIKHTMLFTMVDGKVCNAATQTKSTMRCYICKATSKDFNNLKALKEVNYENLKFGLSVLHARIRFFKTLLHLSYKITVQKWQIRSQTEKDTVKERKKKFKINLRLGLASLLMFRKLAMVAVMTETLAEDFLKNRKYLQKSSGLILD</sequence>
<protein>
    <recommendedName>
        <fullName evidence="4">Reverse transcriptase domain-containing protein</fullName>
    </recommendedName>
</protein>
<comment type="caution">
    <text evidence="2">The sequence shown here is derived from an EMBL/GenBank/DDBJ whole genome shotgun (WGS) entry which is preliminary data.</text>
</comment>
<evidence type="ECO:0000313" key="3">
    <source>
        <dbReference type="Proteomes" id="UP001153954"/>
    </source>
</evidence>
<name>A0AAU9V6I8_EUPED</name>
<gene>
    <name evidence="2" type="ORF">EEDITHA_LOCUS21429</name>
</gene>
<evidence type="ECO:0000313" key="2">
    <source>
        <dbReference type="EMBL" id="CAH2107387.1"/>
    </source>
</evidence>
<dbReference type="Proteomes" id="UP001153954">
    <property type="component" value="Unassembled WGS sequence"/>
</dbReference>
<accession>A0AAU9V6I8</accession>
<feature type="region of interest" description="Disordered" evidence="1">
    <location>
        <begin position="78"/>
        <end position="105"/>
    </location>
</feature>
<dbReference type="EMBL" id="CAKOGL010000030">
    <property type="protein sequence ID" value="CAH2107387.1"/>
    <property type="molecule type" value="Genomic_DNA"/>
</dbReference>
<reference evidence="2" key="1">
    <citation type="submission" date="2022-03" db="EMBL/GenBank/DDBJ databases">
        <authorList>
            <person name="Tunstrom K."/>
        </authorList>
    </citation>
    <scope>NUCLEOTIDE SEQUENCE</scope>
</reference>